<sequence>VSRTIKEDEDKTMPQVGDIVRTTLIQELAGVQLGNVLYWQIDDLGLDPSLQVGLGDIMTKYHQAVLTFCSNKWSLVCGIYENMTRVEAKITVFDTLAGTGTDDSHPQDQVFRFNRYAQDLSTDPIKRGAFNQSGVEEEWSTRGRVNTPATFSTLRDFLRDQQILPGPNWTIDPVLRWESAEGPPPVYTFTDITDVQLSSRVFKLGRRKTQLCATA</sequence>
<accession>X1CU79</accession>
<dbReference type="AlphaFoldDB" id="X1CU79"/>
<comment type="caution">
    <text evidence="1">The sequence shown here is derived from an EMBL/GenBank/DDBJ whole genome shotgun (WGS) entry which is preliminary data.</text>
</comment>
<feature type="non-terminal residue" evidence="1">
    <location>
        <position position="1"/>
    </location>
</feature>
<proteinExistence type="predicted"/>
<dbReference type="EMBL" id="BART01016921">
    <property type="protein sequence ID" value="GAG87776.1"/>
    <property type="molecule type" value="Genomic_DNA"/>
</dbReference>
<evidence type="ECO:0000313" key="1">
    <source>
        <dbReference type="EMBL" id="GAG87776.1"/>
    </source>
</evidence>
<name>X1CU79_9ZZZZ</name>
<organism evidence="1">
    <name type="scientific">marine sediment metagenome</name>
    <dbReference type="NCBI Taxonomy" id="412755"/>
    <lineage>
        <taxon>unclassified sequences</taxon>
        <taxon>metagenomes</taxon>
        <taxon>ecological metagenomes</taxon>
    </lineage>
</organism>
<protein>
    <submittedName>
        <fullName evidence="1">Uncharacterized protein</fullName>
    </submittedName>
</protein>
<gene>
    <name evidence="1" type="ORF">S01H4_32383</name>
</gene>
<reference evidence="1" key="1">
    <citation type="journal article" date="2014" name="Front. Microbiol.">
        <title>High frequency of phylogenetically diverse reductive dehalogenase-homologous genes in deep subseafloor sedimentary metagenomes.</title>
        <authorList>
            <person name="Kawai M."/>
            <person name="Futagami T."/>
            <person name="Toyoda A."/>
            <person name="Takaki Y."/>
            <person name="Nishi S."/>
            <person name="Hori S."/>
            <person name="Arai W."/>
            <person name="Tsubouchi T."/>
            <person name="Morono Y."/>
            <person name="Uchiyama I."/>
            <person name="Ito T."/>
            <person name="Fujiyama A."/>
            <person name="Inagaki F."/>
            <person name="Takami H."/>
        </authorList>
    </citation>
    <scope>NUCLEOTIDE SEQUENCE</scope>
    <source>
        <strain evidence="1">Expedition CK06-06</strain>
    </source>
</reference>